<organism evidence="2 3">
    <name type="scientific">Williamsia phyllosphaerae</name>
    <dbReference type="NCBI Taxonomy" id="885042"/>
    <lineage>
        <taxon>Bacteria</taxon>
        <taxon>Bacillati</taxon>
        <taxon>Actinomycetota</taxon>
        <taxon>Actinomycetes</taxon>
        <taxon>Mycobacteriales</taxon>
        <taxon>Nocardiaceae</taxon>
        <taxon>Williamsia</taxon>
    </lineage>
</organism>
<protein>
    <recommendedName>
        <fullName evidence="4">Facilitated glucose transporter</fullName>
    </recommendedName>
</protein>
<keyword evidence="1" id="KW-0812">Transmembrane</keyword>
<proteinExistence type="predicted"/>
<comment type="caution">
    <text evidence="2">The sequence shown here is derived from an EMBL/GenBank/DDBJ whole genome shotgun (WGS) entry which is preliminary data.</text>
</comment>
<feature type="transmembrane region" description="Helical" evidence="1">
    <location>
        <begin position="36"/>
        <end position="55"/>
    </location>
</feature>
<keyword evidence="1" id="KW-1133">Transmembrane helix</keyword>
<feature type="transmembrane region" description="Helical" evidence="1">
    <location>
        <begin position="67"/>
        <end position="89"/>
    </location>
</feature>
<accession>A0ABQ1UTR3</accession>
<keyword evidence="3" id="KW-1185">Reference proteome</keyword>
<feature type="transmembrane region" description="Helical" evidence="1">
    <location>
        <begin position="95"/>
        <end position="112"/>
    </location>
</feature>
<evidence type="ECO:0000256" key="1">
    <source>
        <dbReference type="SAM" id="Phobius"/>
    </source>
</evidence>
<sequence>MRPVDRVLLAVLTLDGFIVGLLSVAFLNVYVGSVPVPATALIGGLANGVLLWLAAGHTDTPARMLPLGGWVIAMGFGLFAGPGGDALLFTDWRTLLLVVFGAGIPVVVSWSGRLPEPRGTS</sequence>
<dbReference type="Proteomes" id="UP000632454">
    <property type="component" value="Unassembled WGS sequence"/>
</dbReference>
<gene>
    <name evidence="2" type="ORF">GCM10007298_23480</name>
</gene>
<evidence type="ECO:0000313" key="2">
    <source>
        <dbReference type="EMBL" id="GGF26815.1"/>
    </source>
</evidence>
<evidence type="ECO:0008006" key="4">
    <source>
        <dbReference type="Google" id="ProtNLM"/>
    </source>
</evidence>
<dbReference type="RefSeq" id="WP_188490545.1">
    <property type="nucleotide sequence ID" value="NZ_BMCS01000001.1"/>
</dbReference>
<reference evidence="3" key="1">
    <citation type="journal article" date="2019" name="Int. J. Syst. Evol. Microbiol.">
        <title>The Global Catalogue of Microorganisms (GCM) 10K type strain sequencing project: providing services to taxonomists for standard genome sequencing and annotation.</title>
        <authorList>
            <consortium name="The Broad Institute Genomics Platform"/>
            <consortium name="The Broad Institute Genome Sequencing Center for Infectious Disease"/>
            <person name="Wu L."/>
            <person name="Ma J."/>
        </authorList>
    </citation>
    <scope>NUCLEOTIDE SEQUENCE [LARGE SCALE GENOMIC DNA]</scope>
    <source>
        <strain evidence="3">CCM 7855</strain>
    </source>
</reference>
<name>A0ABQ1UTR3_9NOCA</name>
<feature type="transmembrane region" description="Helical" evidence="1">
    <location>
        <begin position="7"/>
        <end position="30"/>
    </location>
</feature>
<keyword evidence="1" id="KW-0472">Membrane</keyword>
<evidence type="ECO:0000313" key="3">
    <source>
        <dbReference type="Proteomes" id="UP000632454"/>
    </source>
</evidence>
<dbReference type="EMBL" id="BMCS01000001">
    <property type="protein sequence ID" value="GGF26815.1"/>
    <property type="molecule type" value="Genomic_DNA"/>
</dbReference>